<keyword evidence="4" id="KW-0964">Secreted</keyword>
<feature type="domain" description="Flagellin C-terminal" evidence="6">
    <location>
        <begin position="513"/>
        <end position="597"/>
    </location>
</feature>
<comment type="similarity">
    <text evidence="1 4">Belongs to the bacterial flagellin family.</text>
</comment>
<organism evidence="7 8">
    <name type="scientific">Heliorestis acidaminivorans</name>
    <dbReference type="NCBI Taxonomy" id="553427"/>
    <lineage>
        <taxon>Bacteria</taxon>
        <taxon>Bacillati</taxon>
        <taxon>Bacillota</taxon>
        <taxon>Clostridia</taxon>
        <taxon>Eubacteriales</taxon>
        <taxon>Heliobacteriaceae</taxon>
        <taxon>Heliorestis</taxon>
    </lineage>
</organism>
<dbReference type="GO" id="GO:0009288">
    <property type="term" value="C:bacterial-type flagellum"/>
    <property type="evidence" value="ECO:0007669"/>
    <property type="project" value="UniProtKB-SubCell"/>
</dbReference>
<dbReference type="Proteomes" id="UP000468766">
    <property type="component" value="Unassembled WGS sequence"/>
</dbReference>
<dbReference type="InterPro" id="IPR046358">
    <property type="entry name" value="Flagellin_C"/>
</dbReference>
<evidence type="ECO:0000256" key="1">
    <source>
        <dbReference type="ARBA" id="ARBA00005709"/>
    </source>
</evidence>
<dbReference type="OrthoDB" id="9796789at2"/>
<keyword evidence="3 4" id="KW-0975">Bacterial flagellum</keyword>
<gene>
    <name evidence="7" type="ORF">F9B85_06595</name>
</gene>
<evidence type="ECO:0000313" key="7">
    <source>
        <dbReference type="EMBL" id="KAB2952934.1"/>
    </source>
</evidence>
<dbReference type="InterPro" id="IPR001492">
    <property type="entry name" value="Flagellin"/>
</dbReference>
<keyword evidence="7" id="KW-0969">Cilium</keyword>
<evidence type="ECO:0000256" key="4">
    <source>
        <dbReference type="RuleBase" id="RU362073"/>
    </source>
</evidence>
<accession>A0A6I0F0T3</accession>
<protein>
    <recommendedName>
        <fullName evidence="2 4">Flagellin</fullName>
    </recommendedName>
</protein>
<dbReference type="PRINTS" id="PR00207">
    <property type="entry name" value="FLAGELLIN"/>
</dbReference>
<comment type="function">
    <text evidence="4">Flagellin is the subunit protein which polymerizes to form the filaments of bacterial flagella.</text>
</comment>
<dbReference type="EMBL" id="WBXO01000004">
    <property type="protein sequence ID" value="KAB2952934.1"/>
    <property type="molecule type" value="Genomic_DNA"/>
</dbReference>
<evidence type="ECO:0000256" key="3">
    <source>
        <dbReference type="ARBA" id="ARBA00023143"/>
    </source>
</evidence>
<evidence type="ECO:0000259" key="6">
    <source>
        <dbReference type="Pfam" id="PF00700"/>
    </source>
</evidence>
<keyword evidence="7" id="KW-0282">Flagellum</keyword>
<dbReference type="SUPFAM" id="SSF64518">
    <property type="entry name" value="Phase 1 flagellin"/>
    <property type="match status" value="1"/>
</dbReference>
<reference evidence="7 8" key="1">
    <citation type="submission" date="2019-10" db="EMBL/GenBank/DDBJ databases">
        <title>Whole-genome sequence of the extremophile Heliorestis acidaminivorans DSM 24790.</title>
        <authorList>
            <person name="Kyndt J.A."/>
            <person name="Meyer T.E."/>
        </authorList>
    </citation>
    <scope>NUCLEOTIDE SEQUENCE [LARGE SCALE GENOMIC DNA]</scope>
    <source>
        <strain evidence="7 8">DSM 24790</strain>
    </source>
</reference>
<dbReference type="RefSeq" id="WP_151619593.1">
    <property type="nucleotide sequence ID" value="NZ_WBXO01000004.1"/>
</dbReference>
<dbReference type="Gene3D" id="3.30.70.2120">
    <property type="match status" value="1"/>
</dbReference>
<dbReference type="Pfam" id="PF00669">
    <property type="entry name" value="Flagellin_N"/>
    <property type="match status" value="1"/>
</dbReference>
<dbReference type="AlphaFoldDB" id="A0A6I0F0T3"/>
<evidence type="ECO:0000313" key="8">
    <source>
        <dbReference type="Proteomes" id="UP000468766"/>
    </source>
</evidence>
<keyword evidence="7" id="KW-0966">Cell projection</keyword>
<comment type="subcellular location">
    <subcellularLocation>
        <location evidence="4">Secreted</location>
    </subcellularLocation>
    <subcellularLocation>
        <location evidence="4">Bacterial flagellum</location>
    </subcellularLocation>
</comment>
<comment type="caution">
    <text evidence="7">The sequence shown here is derived from an EMBL/GenBank/DDBJ whole genome shotgun (WGS) entry which is preliminary data.</text>
</comment>
<feature type="domain" description="Flagellin N-terminal" evidence="5">
    <location>
        <begin position="3"/>
        <end position="138"/>
    </location>
</feature>
<dbReference type="Pfam" id="PF00700">
    <property type="entry name" value="Flagellin_C"/>
    <property type="match status" value="1"/>
</dbReference>
<evidence type="ECO:0000259" key="5">
    <source>
        <dbReference type="Pfam" id="PF00669"/>
    </source>
</evidence>
<dbReference type="PANTHER" id="PTHR42792:SF2">
    <property type="entry name" value="FLAGELLIN"/>
    <property type="match status" value="1"/>
</dbReference>
<dbReference type="Gene3D" id="1.20.1330.10">
    <property type="entry name" value="f41 fragment of flagellin, N-terminal domain"/>
    <property type="match status" value="2"/>
</dbReference>
<proteinExistence type="inferred from homology"/>
<dbReference type="PANTHER" id="PTHR42792">
    <property type="entry name" value="FLAGELLIN"/>
    <property type="match status" value="1"/>
</dbReference>
<name>A0A6I0F0T3_9FIRM</name>
<evidence type="ECO:0000256" key="2">
    <source>
        <dbReference type="ARBA" id="ARBA00020110"/>
    </source>
</evidence>
<dbReference type="InterPro" id="IPR001029">
    <property type="entry name" value="Flagellin_N"/>
</dbReference>
<keyword evidence="8" id="KW-1185">Reference proteome</keyword>
<sequence length="598" mass="63173">MIINNNIPALNTYRQMGINQNAGANSMEKLSSGLRINRAGDDAAGLSISEKMRAQIRGLDQASRNAQDGISMIQTAEGALQETHAILQRMRELAVQSANDTNVDVDRTAIQNEMNQLTSEINRIGNTTEFNTQQLLNGGVGKTSDVGMTRATAAKVETTTALTLALASAGSTASSFSFGEGDRFIVDDKVFNLQGSAFEDAIKNGDFVGNTDANKVLNALRNLTDGAGTKLSDVADLSLNANDGLVVTAKSTGAGSKAAFQLTGTSATDGLVSATATHMVVGESATYKQKGYQMTNAVTTSAMITIEKGDGFDIYVGEKSEANKVEVKFLADRSYSFSATMTDTEKRELLNALVSDLNAALQDAGLGGKVTAQLSPNQKIDGITNLTNAFEEYKIQLVSNTGADLLVENTDTSLSGSNIIADFTQAKMSMIDTVTGSSIEGRGFEVTFQTGANEGQAMALRIGDMRASALGVTGTMGQSGFTKENVVTKGTDNIAVEAALDVSTHEKAASAVTIINQAIEKVSAERSNLGAVQNRLEHTIKNLDTSAENLQASESRIRDVDMAREMMNFTKNNILQQAANAMLAQANMAPQSVLQLLG</sequence>
<dbReference type="GO" id="GO:0005576">
    <property type="term" value="C:extracellular region"/>
    <property type="evidence" value="ECO:0007669"/>
    <property type="project" value="UniProtKB-SubCell"/>
</dbReference>
<dbReference type="GO" id="GO:0005198">
    <property type="term" value="F:structural molecule activity"/>
    <property type="evidence" value="ECO:0007669"/>
    <property type="project" value="UniProtKB-UniRule"/>
</dbReference>